<accession>A0A0N4U1C9</accession>
<reference evidence="2 4" key="2">
    <citation type="submission" date="2018-11" db="EMBL/GenBank/DDBJ databases">
        <authorList>
            <consortium name="Pathogen Informatics"/>
        </authorList>
    </citation>
    <scope>NUCLEOTIDE SEQUENCE [LARGE SCALE GENOMIC DNA]</scope>
</reference>
<evidence type="ECO:0000313" key="4">
    <source>
        <dbReference type="Proteomes" id="UP000274756"/>
    </source>
</evidence>
<evidence type="ECO:0000313" key="5">
    <source>
        <dbReference type="WBParaSite" id="DME_0000040301-mRNA-1"/>
    </source>
</evidence>
<evidence type="ECO:0000256" key="1">
    <source>
        <dbReference type="SAM" id="MobiDB-lite"/>
    </source>
</evidence>
<organism evidence="3 5">
    <name type="scientific">Dracunculus medinensis</name>
    <name type="common">Guinea worm</name>
    <dbReference type="NCBI Taxonomy" id="318479"/>
    <lineage>
        <taxon>Eukaryota</taxon>
        <taxon>Metazoa</taxon>
        <taxon>Ecdysozoa</taxon>
        <taxon>Nematoda</taxon>
        <taxon>Chromadorea</taxon>
        <taxon>Rhabditida</taxon>
        <taxon>Spirurina</taxon>
        <taxon>Dracunculoidea</taxon>
        <taxon>Dracunculidae</taxon>
        <taxon>Dracunculus</taxon>
    </lineage>
</organism>
<feature type="region of interest" description="Disordered" evidence="1">
    <location>
        <begin position="1"/>
        <end position="24"/>
    </location>
</feature>
<keyword evidence="4" id="KW-1185">Reference proteome</keyword>
<reference evidence="5" key="1">
    <citation type="submission" date="2017-02" db="UniProtKB">
        <authorList>
            <consortium name="WormBaseParasite"/>
        </authorList>
    </citation>
    <scope>IDENTIFICATION</scope>
</reference>
<evidence type="ECO:0000313" key="2">
    <source>
        <dbReference type="EMBL" id="VDN54790.1"/>
    </source>
</evidence>
<gene>
    <name evidence="2" type="ORF">DME_LOCUS4763</name>
</gene>
<evidence type="ECO:0000313" key="3">
    <source>
        <dbReference type="Proteomes" id="UP000038040"/>
    </source>
</evidence>
<dbReference type="AlphaFoldDB" id="A0A0N4U1C9"/>
<dbReference type="Proteomes" id="UP000038040">
    <property type="component" value="Unplaced"/>
</dbReference>
<dbReference type="EMBL" id="UYYG01001150">
    <property type="protein sequence ID" value="VDN54790.1"/>
    <property type="molecule type" value="Genomic_DNA"/>
</dbReference>
<dbReference type="WBParaSite" id="DME_0000040301-mRNA-1">
    <property type="protein sequence ID" value="DME_0000040301-mRNA-1"/>
    <property type="gene ID" value="DME_0000040301"/>
</dbReference>
<name>A0A0N4U1C9_DRAME</name>
<protein>
    <submittedName>
        <fullName evidence="5">GATA zinc finger domain-containing protein 14-like</fullName>
    </submittedName>
</protein>
<dbReference type="Proteomes" id="UP000274756">
    <property type="component" value="Unassembled WGS sequence"/>
</dbReference>
<proteinExistence type="predicted"/>
<sequence>MNRYDNIMNNDNHQHHHYHSRSDHLNHYLSNDNYCTSDEGIQQTYDYGADIPSQQESVHSHHQQVCMHLS</sequence>